<sequence length="139" mass="16345">MTFSFWLLLVDALMAGVILAVQLVVYPAYQYFNKEDLVRWHRTYTKNITLLVAPLMLAQLTGGVFWTLKEPGLHTAVYLLIIVLLWAVTFLRFVPLHRRIDRGTFQEPELRTLVRLNWIRTLLWIVVFAGHIYVWGIYP</sequence>
<feature type="transmembrane region" description="Helical" evidence="1">
    <location>
        <begin position="117"/>
        <end position="138"/>
    </location>
</feature>
<accession>A0ABT7WIL9</accession>
<feature type="transmembrane region" description="Helical" evidence="1">
    <location>
        <begin position="75"/>
        <end position="96"/>
    </location>
</feature>
<feature type="transmembrane region" description="Helical" evidence="1">
    <location>
        <begin position="50"/>
        <end position="69"/>
    </location>
</feature>
<evidence type="ECO:0000256" key="1">
    <source>
        <dbReference type="SAM" id="Phobius"/>
    </source>
</evidence>
<proteinExistence type="predicted"/>
<feature type="transmembrane region" description="Helical" evidence="1">
    <location>
        <begin position="6"/>
        <end position="29"/>
    </location>
</feature>
<keyword evidence="1" id="KW-1133">Transmembrane helix</keyword>
<name>A0ABT7WIL9_9FLAO</name>
<dbReference type="RefSeq" id="WP_289726141.1">
    <property type="nucleotide sequence ID" value="NZ_JAUDUY010000014.1"/>
</dbReference>
<comment type="caution">
    <text evidence="2">The sequence shown here is derived from an EMBL/GenBank/DDBJ whole genome shotgun (WGS) entry which is preliminary data.</text>
</comment>
<keyword evidence="3" id="KW-1185">Reference proteome</keyword>
<protein>
    <submittedName>
        <fullName evidence="2">DUF1772 domain-containing protein</fullName>
    </submittedName>
</protein>
<dbReference type="Proteomes" id="UP001174839">
    <property type="component" value="Unassembled WGS sequence"/>
</dbReference>
<evidence type="ECO:0000313" key="2">
    <source>
        <dbReference type="EMBL" id="MDM9632778.1"/>
    </source>
</evidence>
<organism evidence="2 3">
    <name type="scientific">Robiginitalea aurantiaca</name>
    <dbReference type="NCBI Taxonomy" id="3056915"/>
    <lineage>
        <taxon>Bacteria</taxon>
        <taxon>Pseudomonadati</taxon>
        <taxon>Bacteroidota</taxon>
        <taxon>Flavobacteriia</taxon>
        <taxon>Flavobacteriales</taxon>
        <taxon>Flavobacteriaceae</taxon>
        <taxon>Robiginitalea</taxon>
    </lineage>
</organism>
<evidence type="ECO:0000313" key="3">
    <source>
        <dbReference type="Proteomes" id="UP001174839"/>
    </source>
</evidence>
<keyword evidence="1" id="KW-0472">Membrane</keyword>
<keyword evidence="1" id="KW-0812">Transmembrane</keyword>
<dbReference type="EMBL" id="JAUDUY010000014">
    <property type="protein sequence ID" value="MDM9632778.1"/>
    <property type="molecule type" value="Genomic_DNA"/>
</dbReference>
<gene>
    <name evidence="2" type="ORF">QU605_14970</name>
</gene>
<reference evidence="2" key="1">
    <citation type="submission" date="2023-06" db="EMBL/GenBank/DDBJ databases">
        <title>Robiginitalea aurantiacus sp. nov. and Algoriphagus sediminis sp. nov., isolated from coastal sediment.</title>
        <authorList>
            <person name="Zhou Z.Y."/>
            <person name="An J."/>
            <person name="Jia Y.W."/>
            <person name="Du Z.J."/>
        </authorList>
    </citation>
    <scope>NUCLEOTIDE SEQUENCE</scope>
    <source>
        <strain evidence="2">M39</strain>
    </source>
</reference>